<evidence type="ECO:0000256" key="2">
    <source>
        <dbReference type="ARBA" id="ARBA00004749"/>
    </source>
</evidence>
<dbReference type="KEGG" id="btre:F542_19870"/>
<dbReference type="InterPro" id="IPR036188">
    <property type="entry name" value="FAD/NAD-bd_sf"/>
</dbReference>
<comment type="similarity">
    <text evidence="3">Belongs to the UbiH/COQ6 family.</text>
</comment>
<organism evidence="10 11">
    <name type="scientific">Bibersteinia trehalosi USDA-ARS-USMARC-188</name>
    <dbReference type="NCBI Taxonomy" id="1263829"/>
    <lineage>
        <taxon>Bacteria</taxon>
        <taxon>Pseudomonadati</taxon>
        <taxon>Pseudomonadota</taxon>
        <taxon>Gammaproteobacteria</taxon>
        <taxon>Pasteurellales</taxon>
        <taxon>Pasteurellaceae</taxon>
        <taxon>Bibersteinia</taxon>
    </lineage>
</organism>
<dbReference type="PANTHER" id="PTHR43876:SF10">
    <property type="entry name" value="3-DEMETHOXYUBIQUINOL 3-HYDROXYLASE"/>
    <property type="match status" value="1"/>
</dbReference>
<dbReference type="GO" id="GO:0110142">
    <property type="term" value="C:ubiquinone biosynthesis complex"/>
    <property type="evidence" value="ECO:0007669"/>
    <property type="project" value="UniProtKB-ARBA"/>
</dbReference>
<comment type="subunit">
    <text evidence="8">Component of the Ubi complex metabolon, which regroups five ubiquinone biosynthesis proteins (UbiE, UbiF, UbiG, UbiH and UbiI) and two accessory factors (UbiK and the lipid-binding protein UbiJ).</text>
</comment>
<dbReference type="GO" id="GO:0008682">
    <property type="term" value="F:3-demethoxyubiquinol 3-hydroxylase activity"/>
    <property type="evidence" value="ECO:0007669"/>
    <property type="project" value="TreeGrafter"/>
</dbReference>
<dbReference type="SUPFAM" id="SSF51905">
    <property type="entry name" value="FAD/NAD(P)-binding domain"/>
    <property type="match status" value="1"/>
</dbReference>
<evidence type="ECO:0000256" key="3">
    <source>
        <dbReference type="ARBA" id="ARBA00005349"/>
    </source>
</evidence>
<dbReference type="Pfam" id="PF01494">
    <property type="entry name" value="FAD_binding_3"/>
    <property type="match status" value="1"/>
</dbReference>
<evidence type="ECO:0000256" key="8">
    <source>
        <dbReference type="ARBA" id="ARBA00065734"/>
    </source>
</evidence>
<dbReference type="InterPro" id="IPR010971">
    <property type="entry name" value="UbiH/COQ6"/>
</dbReference>
<evidence type="ECO:0000256" key="6">
    <source>
        <dbReference type="ARBA" id="ARBA00023002"/>
    </source>
</evidence>
<evidence type="ECO:0000313" key="11">
    <source>
        <dbReference type="Proteomes" id="UP000019091"/>
    </source>
</evidence>
<keyword evidence="6" id="KW-0560">Oxidoreductase</keyword>
<dbReference type="Gene3D" id="3.50.50.60">
    <property type="entry name" value="FAD/NAD(P)-binding domain"/>
    <property type="match status" value="2"/>
</dbReference>
<comment type="pathway">
    <text evidence="2">Cofactor biosynthesis; ubiquinone biosynthesis.</text>
</comment>
<protein>
    <submittedName>
        <fullName evidence="10">2-octaprenyl-3-methyl-6-methoxy-1,4-benzoquinol hydroxylase</fullName>
    </submittedName>
</protein>
<dbReference type="NCBIfam" id="TIGR01988">
    <property type="entry name" value="Ubi-OHases"/>
    <property type="match status" value="1"/>
</dbReference>
<evidence type="ECO:0000313" key="10">
    <source>
        <dbReference type="EMBL" id="AHG82696.1"/>
    </source>
</evidence>
<reference evidence="10 11" key="1">
    <citation type="journal article" date="2014" name="Genome Announc.">
        <title>Complete Closed Genome Sequences of Three Bibersteinia trehalosi Nasopharyngeal Isolates from Cattle with Shipping Fever.</title>
        <authorList>
            <person name="Harhay G.P."/>
            <person name="McVey D.S."/>
            <person name="Koren S."/>
            <person name="Phillippy A.M."/>
            <person name="Bono J."/>
            <person name="Harhay D.M."/>
            <person name="Clawson M.L."/>
            <person name="Heaton M.P."/>
            <person name="Chitko-McKown C.G."/>
            <person name="Korlach J."/>
            <person name="Smith T.P."/>
        </authorList>
    </citation>
    <scope>NUCLEOTIDE SEQUENCE [LARGE SCALE GENOMIC DNA]</scope>
    <source>
        <strain evidence="10 11">USDA-ARS-USMARC-188</strain>
    </source>
</reference>
<name>A0A4V7ICG9_BIBTR</name>
<dbReference type="InterPro" id="IPR002938">
    <property type="entry name" value="FAD-bd"/>
</dbReference>
<proteinExistence type="inferred from homology"/>
<accession>A0A4V7ICG9</accession>
<dbReference type="GO" id="GO:0006744">
    <property type="term" value="P:ubiquinone biosynthetic process"/>
    <property type="evidence" value="ECO:0007669"/>
    <property type="project" value="UniProtKB-UniPathway"/>
</dbReference>
<keyword evidence="5" id="KW-0274">FAD</keyword>
<keyword evidence="7" id="KW-0503">Monooxygenase</keyword>
<evidence type="ECO:0000256" key="7">
    <source>
        <dbReference type="ARBA" id="ARBA00023033"/>
    </source>
</evidence>
<gene>
    <name evidence="10" type="ORF">F542_19870</name>
</gene>
<feature type="domain" description="FAD-binding" evidence="9">
    <location>
        <begin position="7"/>
        <end position="315"/>
    </location>
</feature>
<dbReference type="PRINTS" id="PR00420">
    <property type="entry name" value="RNGMNOXGNASE"/>
</dbReference>
<dbReference type="FunFam" id="3.50.50.60:FF:000021">
    <property type="entry name" value="Ubiquinone biosynthesis monooxygenase COQ6"/>
    <property type="match status" value="1"/>
</dbReference>
<dbReference type="Proteomes" id="UP000019091">
    <property type="component" value="Chromosome"/>
</dbReference>
<dbReference type="InterPro" id="IPR051205">
    <property type="entry name" value="UbiH/COQ6_monooxygenase"/>
</dbReference>
<dbReference type="UniPathway" id="UPA00232"/>
<evidence type="ECO:0000256" key="5">
    <source>
        <dbReference type="ARBA" id="ARBA00022827"/>
    </source>
</evidence>
<dbReference type="EMBL" id="CP006954">
    <property type="protein sequence ID" value="AHG82696.1"/>
    <property type="molecule type" value="Genomic_DNA"/>
</dbReference>
<evidence type="ECO:0000259" key="9">
    <source>
        <dbReference type="Pfam" id="PF01494"/>
    </source>
</evidence>
<dbReference type="AlphaFoldDB" id="A0A4V7ICG9"/>
<sequence>MGEIMQEVIVIGGGMVGAATALGLAKLGLNVALIEKNPLPAFEPNCPYDVRISAISAASVSLLEKLGAWQIIEQMRVCPYDGLETWEVEGFDTCFHASELGLDKLGFMVENNLIQIGLWQALNDYANCTQAVGFSQISAKREDEIWTVTLDNERQFSAPILLACDGANSQVRQWGGIGLTSWQYRQHCLLAVAETALPQQSITWQQFFPSGPRAFLPLCGNHGCIVWYDSPERIAELTQLSNEKLSAEIMAAFPSRLGEVSVTTKASFPLTRQHAQRYYQNGVILVGDAAHTINPLAGQGVNLGFKDVKALLEQAEQALEKGENFANADADIWKKYEWKRKPDNLLMQTGMDVFYKTFKTDLMPVKALRNLGLVVAQRAGVLKKKALQYALGL</sequence>
<dbReference type="PANTHER" id="PTHR43876">
    <property type="entry name" value="UBIQUINONE BIOSYNTHESIS MONOOXYGENASE COQ6, MITOCHONDRIAL"/>
    <property type="match status" value="1"/>
</dbReference>
<evidence type="ECO:0000256" key="1">
    <source>
        <dbReference type="ARBA" id="ARBA00001974"/>
    </source>
</evidence>
<evidence type="ECO:0000256" key="4">
    <source>
        <dbReference type="ARBA" id="ARBA00022630"/>
    </source>
</evidence>
<comment type="cofactor">
    <cofactor evidence="1">
        <name>FAD</name>
        <dbReference type="ChEBI" id="CHEBI:57692"/>
    </cofactor>
</comment>
<dbReference type="GO" id="GO:0071949">
    <property type="term" value="F:FAD binding"/>
    <property type="evidence" value="ECO:0007669"/>
    <property type="project" value="InterPro"/>
</dbReference>
<keyword evidence="4" id="KW-0285">Flavoprotein</keyword>